<dbReference type="EMBL" id="JAVRRD010000009">
    <property type="protein sequence ID" value="KAK5055085.1"/>
    <property type="molecule type" value="Genomic_DNA"/>
</dbReference>
<evidence type="ECO:0000256" key="4">
    <source>
        <dbReference type="ARBA" id="ARBA00022989"/>
    </source>
</evidence>
<keyword evidence="9" id="KW-1185">Reference proteome</keyword>
<dbReference type="PANTHER" id="PTHR45649:SF5">
    <property type="entry name" value="GABA TRANSPORTER (EUROFUNG)-RELATED"/>
    <property type="match status" value="1"/>
</dbReference>
<feature type="transmembrane region" description="Helical" evidence="7">
    <location>
        <begin position="239"/>
        <end position="256"/>
    </location>
</feature>
<feature type="transmembrane region" description="Helical" evidence="7">
    <location>
        <begin position="446"/>
        <end position="466"/>
    </location>
</feature>
<evidence type="ECO:0008006" key="10">
    <source>
        <dbReference type="Google" id="ProtNLM"/>
    </source>
</evidence>
<evidence type="ECO:0000256" key="5">
    <source>
        <dbReference type="ARBA" id="ARBA00023136"/>
    </source>
</evidence>
<accession>A0AAV9ND58</accession>
<protein>
    <recommendedName>
        <fullName evidence="10">Amino acid permease/ SLC12A domain-containing protein</fullName>
    </recommendedName>
</protein>
<proteinExistence type="predicted"/>
<feature type="region of interest" description="Disordered" evidence="6">
    <location>
        <begin position="1"/>
        <end position="26"/>
    </location>
</feature>
<evidence type="ECO:0000313" key="9">
    <source>
        <dbReference type="Proteomes" id="UP001358417"/>
    </source>
</evidence>
<feature type="transmembrane region" description="Helical" evidence="7">
    <location>
        <begin position="378"/>
        <end position="398"/>
    </location>
</feature>
<dbReference type="PANTHER" id="PTHR45649">
    <property type="entry name" value="AMINO-ACID PERMEASE BAT1"/>
    <property type="match status" value="1"/>
</dbReference>
<keyword evidence="5 7" id="KW-0472">Membrane</keyword>
<organism evidence="8 9">
    <name type="scientific">Exophiala bonariae</name>
    <dbReference type="NCBI Taxonomy" id="1690606"/>
    <lineage>
        <taxon>Eukaryota</taxon>
        <taxon>Fungi</taxon>
        <taxon>Dikarya</taxon>
        <taxon>Ascomycota</taxon>
        <taxon>Pezizomycotina</taxon>
        <taxon>Eurotiomycetes</taxon>
        <taxon>Chaetothyriomycetidae</taxon>
        <taxon>Chaetothyriales</taxon>
        <taxon>Herpotrichiellaceae</taxon>
        <taxon>Exophiala</taxon>
    </lineage>
</organism>
<dbReference type="GO" id="GO:0016020">
    <property type="term" value="C:membrane"/>
    <property type="evidence" value="ECO:0007669"/>
    <property type="project" value="UniProtKB-SubCell"/>
</dbReference>
<dbReference type="PIRSF" id="PIRSF006060">
    <property type="entry name" value="AA_transporter"/>
    <property type="match status" value="1"/>
</dbReference>
<dbReference type="Pfam" id="PF13520">
    <property type="entry name" value="AA_permease_2"/>
    <property type="match status" value="1"/>
</dbReference>
<feature type="transmembrane region" description="Helical" evidence="7">
    <location>
        <begin position="478"/>
        <end position="498"/>
    </location>
</feature>
<evidence type="ECO:0000256" key="6">
    <source>
        <dbReference type="SAM" id="MobiDB-lite"/>
    </source>
</evidence>
<dbReference type="InterPro" id="IPR002293">
    <property type="entry name" value="AA/rel_permease1"/>
</dbReference>
<evidence type="ECO:0000313" key="8">
    <source>
        <dbReference type="EMBL" id="KAK5055085.1"/>
    </source>
</evidence>
<feature type="transmembrane region" description="Helical" evidence="7">
    <location>
        <begin position="276"/>
        <end position="297"/>
    </location>
</feature>
<dbReference type="GeneID" id="89980970"/>
<comment type="subcellular location">
    <subcellularLocation>
        <location evidence="1">Membrane</location>
        <topology evidence="1">Multi-pass membrane protein</topology>
    </subcellularLocation>
</comment>
<evidence type="ECO:0000256" key="7">
    <source>
        <dbReference type="SAM" id="Phobius"/>
    </source>
</evidence>
<feature type="transmembrane region" description="Helical" evidence="7">
    <location>
        <begin position="171"/>
        <end position="191"/>
    </location>
</feature>
<evidence type="ECO:0000256" key="3">
    <source>
        <dbReference type="ARBA" id="ARBA00022692"/>
    </source>
</evidence>
<feature type="compositionally biased region" description="Basic and acidic residues" evidence="6">
    <location>
        <begin position="1"/>
        <end position="19"/>
    </location>
</feature>
<keyword evidence="2" id="KW-0813">Transport</keyword>
<evidence type="ECO:0000256" key="1">
    <source>
        <dbReference type="ARBA" id="ARBA00004141"/>
    </source>
</evidence>
<feature type="transmembrane region" description="Helical" evidence="7">
    <location>
        <begin position="198"/>
        <end position="219"/>
    </location>
</feature>
<gene>
    <name evidence="8" type="ORF">LTR84_012833</name>
</gene>
<keyword evidence="4 7" id="KW-1133">Transmembrane helix</keyword>
<sequence>MDNRESKLVDQREKTHESEEPYNLERNATLAHGDASELKKRFSSLNILSVCVTLMATWEATGAVFAGGLVAGGPVALLYGYILALLGTMATCLSLAELASLCPASGGQNEWTYILAPERFAAFFSWLTGWITTLGWLSLTASAALLGGLQIQGLAVLNHPEYVPQRWHGTFIYWAILLVAYLVNTIGIKFMPLIENGVLLFHVLTFLAVLIPLVVLSPHKSAEYVFTSFENNSGWESNGVAWCLGLLSATYVLVGYDGSCHLSEEMHNPSVILPRVMIGTILINGTLGLGFLFALLFCLGDVESVLTSTTGFPIIQIFYNTTGSTSATTALMMPFIIVAVASTFGLLASASRTFWAFARDKGLPFSTFFAHVDQNSALPNRSIGFSILFLALLGLINIGSTTAFNAIVSLSVVGLYTSYLIPVLLHAIRRVRGPQLKYGPFQLGAFGLPLNIFAVIYSTFIVIFLFFPPYMPVTAQNMNYACVVFGFVVLFSIFWWFVRGRTTYSGPIHNE</sequence>
<reference evidence="8 9" key="1">
    <citation type="submission" date="2023-08" db="EMBL/GenBank/DDBJ databases">
        <title>Black Yeasts Isolated from many extreme environments.</title>
        <authorList>
            <person name="Coleine C."/>
            <person name="Stajich J.E."/>
            <person name="Selbmann L."/>
        </authorList>
    </citation>
    <scope>NUCLEOTIDE SEQUENCE [LARGE SCALE GENOMIC DNA]</scope>
    <source>
        <strain evidence="8 9">CCFEE 5792</strain>
    </source>
</reference>
<keyword evidence="3 7" id="KW-0812">Transmembrane</keyword>
<feature type="transmembrane region" description="Helical" evidence="7">
    <location>
        <begin position="404"/>
        <end position="425"/>
    </location>
</feature>
<dbReference type="GO" id="GO:0022857">
    <property type="term" value="F:transmembrane transporter activity"/>
    <property type="evidence" value="ECO:0007669"/>
    <property type="project" value="InterPro"/>
</dbReference>
<feature type="transmembrane region" description="Helical" evidence="7">
    <location>
        <begin position="120"/>
        <end position="151"/>
    </location>
</feature>
<dbReference type="AlphaFoldDB" id="A0AAV9ND58"/>
<evidence type="ECO:0000256" key="2">
    <source>
        <dbReference type="ARBA" id="ARBA00022448"/>
    </source>
</evidence>
<feature type="transmembrane region" description="Helical" evidence="7">
    <location>
        <begin position="331"/>
        <end position="357"/>
    </location>
</feature>
<dbReference type="Gene3D" id="1.20.1740.10">
    <property type="entry name" value="Amino acid/polyamine transporter I"/>
    <property type="match status" value="1"/>
</dbReference>
<name>A0AAV9ND58_9EURO</name>
<dbReference type="RefSeq" id="XP_064707516.1">
    <property type="nucleotide sequence ID" value="XM_064856340.1"/>
</dbReference>
<comment type="caution">
    <text evidence="8">The sequence shown here is derived from an EMBL/GenBank/DDBJ whole genome shotgun (WGS) entry which is preliminary data.</text>
</comment>
<dbReference type="Proteomes" id="UP001358417">
    <property type="component" value="Unassembled WGS sequence"/>
</dbReference>